<evidence type="ECO:0000259" key="14">
    <source>
        <dbReference type="Pfam" id="PF03807"/>
    </source>
</evidence>
<dbReference type="PANTHER" id="PTHR11645">
    <property type="entry name" value="PYRROLINE-5-CARBOXYLATE REDUCTASE"/>
    <property type="match status" value="1"/>
</dbReference>
<evidence type="ECO:0000256" key="4">
    <source>
        <dbReference type="ARBA" id="ARBA00012855"/>
    </source>
</evidence>
<dbReference type="UniPathway" id="UPA00098">
    <property type="reaction ID" value="UER00361"/>
</dbReference>
<sequence length="269" mass="28836">MKVGFIGAGRMTYALCKGFLKSSLVKPSEITASDLNRSKLREIKRDLGIKTAESNVDIVGKNKVVFLAVKPNIIKDILTEINDKSSIEKALFVSIAAGVTTQRIESLLPEKARVIRVMPNTPCLVQSGVCVFTRGKHANESDADLVTEMLNCVGLVEEMPETLMDTVTGLSGSGPAYAFVTIEALADGGVKMGLNREQALRLSAQTLMGAAKLVLESGKHPEVLKDDVCSPGGTSIHALHQLEKGQYRATLMNAVEAGTLRSKELGEPI</sequence>
<dbReference type="Gene3D" id="3.40.50.720">
    <property type="entry name" value="NAD(P)-binding Rossmann-like Domain"/>
    <property type="match status" value="1"/>
</dbReference>
<keyword evidence="8" id="KW-0641">Proline biosynthesis</keyword>
<feature type="domain" description="Pyrroline-5-carboxylate reductase dimerisation" evidence="15">
    <location>
        <begin position="161"/>
        <end position="265"/>
    </location>
</feature>
<proteinExistence type="inferred from homology"/>
<dbReference type="PANTHER" id="PTHR11645:SF62">
    <property type="entry name" value="PYRROLINE-5-CARBOXYLATE REDUCTASE"/>
    <property type="match status" value="1"/>
</dbReference>
<dbReference type="InterPro" id="IPR028939">
    <property type="entry name" value="P5C_Rdtase_cat_N"/>
</dbReference>
<dbReference type="SUPFAM" id="SSF48179">
    <property type="entry name" value="6-phosphogluconate dehydrogenase C-terminal domain-like"/>
    <property type="match status" value="1"/>
</dbReference>
<comment type="caution">
    <text evidence="16">The sequence shown here is derived from an EMBL/GenBank/DDBJ whole genome shotgun (WGS) entry which is preliminary data.</text>
</comment>
<evidence type="ECO:0000256" key="2">
    <source>
        <dbReference type="ARBA" id="ARBA00005205"/>
    </source>
</evidence>
<evidence type="ECO:0000256" key="7">
    <source>
        <dbReference type="ARBA" id="ARBA00022605"/>
    </source>
</evidence>
<keyword evidence="10" id="KW-0560">Oxidoreductase</keyword>
<dbReference type="AlphaFoldDB" id="A0A7I8VW53"/>
<dbReference type="InterPro" id="IPR029036">
    <property type="entry name" value="P5CR_dimer"/>
</dbReference>
<keyword evidence="9 13" id="KW-0521">NADP</keyword>
<feature type="domain" description="Pyrroline-5-carboxylate reductase catalytic N-terminal" evidence="14">
    <location>
        <begin position="2"/>
        <end position="98"/>
    </location>
</feature>
<reference evidence="16 17" key="1">
    <citation type="submission" date="2020-08" db="EMBL/GenBank/DDBJ databases">
        <authorList>
            <person name="Hejnol A."/>
        </authorList>
    </citation>
    <scope>NUCLEOTIDE SEQUENCE [LARGE SCALE GENOMIC DNA]</scope>
</reference>
<dbReference type="HAMAP" id="MF_01925">
    <property type="entry name" value="P5C_reductase"/>
    <property type="match status" value="1"/>
</dbReference>
<evidence type="ECO:0000256" key="9">
    <source>
        <dbReference type="ARBA" id="ARBA00022857"/>
    </source>
</evidence>
<protein>
    <recommendedName>
        <fullName evidence="5">Pyrroline-5-carboxylate reductase</fullName>
        <ecNumber evidence="4">1.5.1.2</ecNumber>
    </recommendedName>
</protein>
<evidence type="ECO:0000256" key="11">
    <source>
        <dbReference type="ARBA" id="ARBA00050547"/>
    </source>
</evidence>
<evidence type="ECO:0000256" key="13">
    <source>
        <dbReference type="PIRSR" id="PIRSR000193-1"/>
    </source>
</evidence>
<dbReference type="FunFam" id="3.40.50.720:FF:000190">
    <property type="entry name" value="Pyrroline-5-carboxylate reductase"/>
    <property type="match status" value="1"/>
</dbReference>
<dbReference type="Proteomes" id="UP000549394">
    <property type="component" value="Unassembled WGS sequence"/>
</dbReference>
<evidence type="ECO:0000313" key="16">
    <source>
        <dbReference type="EMBL" id="CAD5120178.1"/>
    </source>
</evidence>
<name>A0A7I8VW53_9ANNE</name>
<dbReference type="NCBIfam" id="TIGR00112">
    <property type="entry name" value="proC"/>
    <property type="match status" value="1"/>
</dbReference>
<dbReference type="InterPro" id="IPR036291">
    <property type="entry name" value="NAD(P)-bd_dom_sf"/>
</dbReference>
<dbReference type="GO" id="GO:0055129">
    <property type="term" value="P:L-proline biosynthetic process"/>
    <property type="evidence" value="ECO:0007669"/>
    <property type="project" value="UniProtKB-UniPathway"/>
</dbReference>
<dbReference type="Pfam" id="PF03807">
    <property type="entry name" value="F420_oxidored"/>
    <property type="match status" value="1"/>
</dbReference>
<dbReference type="InterPro" id="IPR000304">
    <property type="entry name" value="Pyrroline-COOH_reductase"/>
</dbReference>
<comment type="pathway">
    <text evidence="2">Amino-acid biosynthesis; L-proline biosynthesis; L-proline from L-glutamate 5-semialdehyde: step 1/1.</text>
</comment>
<dbReference type="FunFam" id="1.10.3730.10:FF:000001">
    <property type="entry name" value="Pyrroline-5-carboxylate reductase"/>
    <property type="match status" value="1"/>
</dbReference>
<evidence type="ECO:0000256" key="5">
    <source>
        <dbReference type="ARBA" id="ARBA00021413"/>
    </source>
</evidence>
<keyword evidence="6" id="KW-0963">Cytoplasm</keyword>
<dbReference type="EMBL" id="CAJFCJ010000012">
    <property type="protein sequence ID" value="CAD5120178.1"/>
    <property type="molecule type" value="Genomic_DNA"/>
</dbReference>
<dbReference type="PIRSF" id="PIRSF000193">
    <property type="entry name" value="Pyrrol-5-carb_rd"/>
    <property type="match status" value="1"/>
</dbReference>
<comment type="subcellular location">
    <subcellularLocation>
        <location evidence="1">Cytoplasm</location>
    </subcellularLocation>
</comment>
<feature type="binding site" evidence="13">
    <location>
        <begin position="68"/>
        <end position="71"/>
    </location>
    <ligand>
        <name>NADP(+)</name>
        <dbReference type="ChEBI" id="CHEBI:58349"/>
    </ligand>
</feature>
<evidence type="ECO:0000256" key="6">
    <source>
        <dbReference type="ARBA" id="ARBA00022490"/>
    </source>
</evidence>
<keyword evidence="7" id="KW-0028">Amino-acid biosynthesis</keyword>
<evidence type="ECO:0000256" key="3">
    <source>
        <dbReference type="ARBA" id="ARBA00005525"/>
    </source>
</evidence>
<comment type="catalytic activity">
    <reaction evidence="12">
        <text>L-proline + NADP(+) = (S)-1-pyrroline-5-carboxylate + NADPH + 2 H(+)</text>
        <dbReference type="Rhea" id="RHEA:14109"/>
        <dbReference type="ChEBI" id="CHEBI:15378"/>
        <dbReference type="ChEBI" id="CHEBI:17388"/>
        <dbReference type="ChEBI" id="CHEBI:57783"/>
        <dbReference type="ChEBI" id="CHEBI:58349"/>
        <dbReference type="ChEBI" id="CHEBI:60039"/>
        <dbReference type="EC" id="1.5.1.2"/>
    </reaction>
</comment>
<dbReference type="GO" id="GO:0004735">
    <property type="term" value="F:pyrroline-5-carboxylate reductase activity"/>
    <property type="evidence" value="ECO:0007669"/>
    <property type="project" value="UniProtKB-EC"/>
</dbReference>
<evidence type="ECO:0000313" key="17">
    <source>
        <dbReference type="Proteomes" id="UP000549394"/>
    </source>
</evidence>
<comment type="catalytic activity">
    <reaction evidence="11">
        <text>L-proline + NAD(+) = (S)-1-pyrroline-5-carboxylate + NADH + 2 H(+)</text>
        <dbReference type="Rhea" id="RHEA:14105"/>
        <dbReference type="ChEBI" id="CHEBI:15378"/>
        <dbReference type="ChEBI" id="CHEBI:17388"/>
        <dbReference type="ChEBI" id="CHEBI:57540"/>
        <dbReference type="ChEBI" id="CHEBI:57945"/>
        <dbReference type="ChEBI" id="CHEBI:60039"/>
        <dbReference type="EC" id="1.5.1.2"/>
    </reaction>
</comment>
<keyword evidence="17" id="KW-1185">Reference proteome</keyword>
<organism evidence="16 17">
    <name type="scientific">Dimorphilus gyrociliatus</name>
    <dbReference type="NCBI Taxonomy" id="2664684"/>
    <lineage>
        <taxon>Eukaryota</taxon>
        <taxon>Metazoa</taxon>
        <taxon>Spiralia</taxon>
        <taxon>Lophotrochozoa</taxon>
        <taxon>Annelida</taxon>
        <taxon>Polychaeta</taxon>
        <taxon>Polychaeta incertae sedis</taxon>
        <taxon>Dinophilidae</taxon>
        <taxon>Dimorphilus</taxon>
    </lineage>
</organism>
<dbReference type="GO" id="GO:0005737">
    <property type="term" value="C:cytoplasm"/>
    <property type="evidence" value="ECO:0007669"/>
    <property type="project" value="UniProtKB-SubCell"/>
</dbReference>
<evidence type="ECO:0000256" key="8">
    <source>
        <dbReference type="ARBA" id="ARBA00022650"/>
    </source>
</evidence>
<dbReference type="EC" id="1.5.1.2" evidence="4"/>
<accession>A0A7I8VW53</accession>
<dbReference type="SUPFAM" id="SSF51735">
    <property type="entry name" value="NAD(P)-binding Rossmann-fold domains"/>
    <property type="match status" value="1"/>
</dbReference>
<dbReference type="OrthoDB" id="10263291at2759"/>
<feature type="binding site" evidence="13">
    <location>
        <begin position="6"/>
        <end position="11"/>
    </location>
    <ligand>
        <name>NADP(+)</name>
        <dbReference type="ChEBI" id="CHEBI:58349"/>
    </ligand>
</feature>
<evidence type="ECO:0000256" key="12">
    <source>
        <dbReference type="ARBA" id="ARBA00052690"/>
    </source>
</evidence>
<feature type="binding site" evidence="13">
    <location>
        <position position="55"/>
    </location>
    <ligand>
        <name>NADPH</name>
        <dbReference type="ChEBI" id="CHEBI:57783"/>
    </ligand>
</feature>
<dbReference type="Gene3D" id="1.10.3730.10">
    <property type="entry name" value="ProC C-terminal domain-like"/>
    <property type="match status" value="1"/>
</dbReference>
<dbReference type="Pfam" id="PF14748">
    <property type="entry name" value="P5CR_dimer"/>
    <property type="match status" value="1"/>
</dbReference>
<dbReference type="InterPro" id="IPR008927">
    <property type="entry name" value="6-PGluconate_DH-like_C_sf"/>
</dbReference>
<evidence type="ECO:0000256" key="1">
    <source>
        <dbReference type="ARBA" id="ARBA00004496"/>
    </source>
</evidence>
<evidence type="ECO:0000256" key="10">
    <source>
        <dbReference type="ARBA" id="ARBA00023002"/>
    </source>
</evidence>
<evidence type="ECO:0000259" key="15">
    <source>
        <dbReference type="Pfam" id="PF14748"/>
    </source>
</evidence>
<comment type="similarity">
    <text evidence="3">Belongs to the pyrroline-5-carboxylate reductase family.</text>
</comment>
<gene>
    <name evidence="16" type="ORF">DGYR_LOCUS8307</name>
</gene>